<evidence type="ECO:0000256" key="1">
    <source>
        <dbReference type="SAM" id="Coils"/>
    </source>
</evidence>
<dbReference type="CDD" id="cd14686">
    <property type="entry name" value="bZIP"/>
    <property type="match status" value="1"/>
</dbReference>
<keyword evidence="1" id="KW-0175">Coiled coil</keyword>
<gene>
    <name evidence="2" type="ORF">AM587_10015302</name>
</gene>
<evidence type="ECO:0000313" key="3">
    <source>
        <dbReference type="Proteomes" id="UP000052943"/>
    </source>
</evidence>
<protein>
    <submittedName>
        <fullName evidence="2">BZIP transcription factor 1</fullName>
    </submittedName>
</protein>
<dbReference type="AlphaFoldDB" id="A0A0W8C2P1"/>
<proteinExistence type="predicted"/>
<dbReference type="EMBL" id="LNFO01005340">
    <property type="protein sequence ID" value="KUF78348.1"/>
    <property type="molecule type" value="Genomic_DNA"/>
</dbReference>
<sequence length="350" mass="39904">MASSFVCQTSAHSLNNSFRLGFTNDNDSRAASRYTKPRQTYSSDQVLSYSTVESGAYQPMQLPAQSLVGHKRLPGMGSLEDTVMHHAEEYTMESAPTTTRKMKVSASRRERCRINQARYRKRQRQHEEELDKSIFELQEEIQELQTQHQDMMRSAPQNESMWVVATEYFRLFRYGYMTPMATAKSSSDEKPSPLPVKQAQVQLDYLQTYMTPDVVDGTVSGAEALLEKWKFISLHHDDVYFQLKRLEQVGKESLVAVTSTSATITDKTLRHVYPHLVGERSPLATKLLNQRLIMCGSVRFDWDASCGRMMRVESKVDMLTPMLKLLGSLDDVAYVFNNALLTLDGRIVSN</sequence>
<comment type="caution">
    <text evidence="2">The sequence shown here is derived from an EMBL/GenBank/DDBJ whole genome shotgun (WGS) entry which is preliminary data.</text>
</comment>
<dbReference type="OrthoDB" id="108791at2759"/>
<feature type="coiled-coil region" evidence="1">
    <location>
        <begin position="127"/>
        <end position="154"/>
    </location>
</feature>
<reference evidence="2 3" key="1">
    <citation type="submission" date="2015-11" db="EMBL/GenBank/DDBJ databases">
        <title>Genomes and virulence difference between two physiological races of Phytophthora nicotianae.</title>
        <authorList>
            <person name="Liu H."/>
            <person name="Ma X."/>
            <person name="Yu H."/>
            <person name="Fang D."/>
            <person name="Li Y."/>
            <person name="Wang X."/>
            <person name="Wang W."/>
            <person name="Dong Y."/>
            <person name="Xiao B."/>
        </authorList>
    </citation>
    <scope>NUCLEOTIDE SEQUENCE [LARGE SCALE GENOMIC DNA]</scope>
    <source>
        <strain evidence="3">race 0</strain>
    </source>
</reference>
<name>A0A0W8C2P1_PHYNI</name>
<evidence type="ECO:0000313" key="2">
    <source>
        <dbReference type="EMBL" id="KUF78348.1"/>
    </source>
</evidence>
<accession>A0A0W8C2P1</accession>
<dbReference type="Proteomes" id="UP000052943">
    <property type="component" value="Unassembled WGS sequence"/>
</dbReference>
<organism evidence="2 3">
    <name type="scientific">Phytophthora nicotianae</name>
    <name type="common">Potato buckeye rot agent</name>
    <name type="synonym">Phytophthora parasitica</name>
    <dbReference type="NCBI Taxonomy" id="4792"/>
    <lineage>
        <taxon>Eukaryota</taxon>
        <taxon>Sar</taxon>
        <taxon>Stramenopiles</taxon>
        <taxon>Oomycota</taxon>
        <taxon>Peronosporomycetes</taxon>
        <taxon>Peronosporales</taxon>
        <taxon>Peronosporaceae</taxon>
        <taxon>Phytophthora</taxon>
    </lineage>
</organism>